<evidence type="ECO:0000313" key="2">
    <source>
        <dbReference type="EMBL" id="MXO64586.1"/>
    </source>
</evidence>
<feature type="compositionally biased region" description="Gly residues" evidence="1">
    <location>
        <begin position="269"/>
        <end position="287"/>
    </location>
</feature>
<dbReference type="EMBL" id="WTYT01000001">
    <property type="protein sequence ID" value="MXO64586.1"/>
    <property type="molecule type" value="Genomic_DNA"/>
</dbReference>
<comment type="caution">
    <text evidence="2">The sequence shown here is derived from an EMBL/GenBank/DDBJ whole genome shotgun (WGS) entry which is preliminary data.</text>
</comment>
<dbReference type="AlphaFoldDB" id="A0A6I4T0Z0"/>
<feature type="compositionally biased region" description="Low complexity" evidence="1">
    <location>
        <begin position="250"/>
        <end position="268"/>
    </location>
</feature>
<evidence type="ECO:0000256" key="1">
    <source>
        <dbReference type="SAM" id="MobiDB-lite"/>
    </source>
</evidence>
<dbReference type="Proteomes" id="UP000438476">
    <property type="component" value="Unassembled WGS sequence"/>
</dbReference>
<organism evidence="2 3">
    <name type="scientific">Altericroceibacterium endophyticum</name>
    <dbReference type="NCBI Taxonomy" id="1808508"/>
    <lineage>
        <taxon>Bacteria</taxon>
        <taxon>Pseudomonadati</taxon>
        <taxon>Pseudomonadota</taxon>
        <taxon>Alphaproteobacteria</taxon>
        <taxon>Sphingomonadales</taxon>
        <taxon>Erythrobacteraceae</taxon>
        <taxon>Altericroceibacterium</taxon>
    </lineage>
</organism>
<name>A0A6I4T0Z0_9SPHN</name>
<feature type="compositionally biased region" description="Gly residues" evidence="1">
    <location>
        <begin position="240"/>
        <end position="249"/>
    </location>
</feature>
<dbReference type="OrthoDB" id="7450588at2"/>
<evidence type="ECO:0000313" key="3">
    <source>
        <dbReference type="Proteomes" id="UP000438476"/>
    </source>
</evidence>
<proteinExistence type="predicted"/>
<protein>
    <submittedName>
        <fullName evidence="2">Uncharacterized protein</fullName>
    </submittedName>
</protein>
<reference evidence="2 3" key="1">
    <citation type="submission" date="2019-12" db="EMBL/GenBank/DDBJ databases">
        <title>Genomic-based taxomic classification of the family Erythrobacteraceae.</title>
        <authorList>
            <person name="Xu L."/>
        </authorList>
    </citation>
    <scope>NUCLEOTIDE SEQUENCE [LARGE SCALE GENOMIC DNA]</scope>
    <source>
        <strain evidence="2 3">LMG 29518</strain>
    </source>
</reference>
<accession>A0A6I4T0Z0</accession>
<gene>
    <name evidence="2" type="ORF">GRI91_02315</name>
</gene>
<keyword evidence="3" id="KW-1185">Reference proteome</keyword>
<feature type="region of interest" description="Disordered" evidence="1">
    <location>
        <begin position="220"/>
        <end position="287"/>
    </location>
</feature>
<dbReference type="RefSeq" id="WP_160735003.1">
    <property type="nucleotide sequence ID" value="NZ_WTYT01000001.1"/>
</dbReference>
<sequence length="287" mass="27040">MTDGVDALAAGGLVGEEGVAGTGLLANTGDPENTNPVVSGVLVATGETVTTVADGTSQIATLVDGALPGGETSIVGRVVSTVDRTGQALVDTGNGQAYLVDGLTAAPGDTVSIALGEATIGEPTNDSLIGVSALSNSQPDASLASVGVASGAESDSALLGVSALSESQNDGQLLTAGVASNGEFLTLESPALQQGESNALSNTVNGVTDTVNDVASGLTQGASSGDGLSNTLDGVTNGLEGAGSGGSGNALGDTVQGVTDGVGNTVEGLTGGSSNGGLVGGLLGGGQ</sequence>
<feature type="compositionally biased region" description="Polar residues" evidence="1">
    <location>
        <begin position="220"/>
        <end position="234"/>
    </location>
</feature>